<evidence type="ECO:0008006" key="4">
    <source>
        <dbReference type="Google" id="ProtNLM"/>
    </source>
</evidence>
<dbReference type="Gene3D" id="1.20.120.330">
    <property type="entry name" value="Nucleotidyltransferases domain 2"/>
    <property type="match status" value="1"/>
</dbReference>
<proteinExistence type="predicted"/>
<sequence length="158" mass="16755">MTNAEAPAPGPRPGMARARRELAAAELLAGNGFAGQAVTAAARAALDAAQVALGALDETRDQPSDIVSAYVRRVVRERAMDPVTGRLLRSLLNRAALAERSWAAAPVEEARAALADAELVLTEVDEWLDDPARSAPPRTGATRRAVRPLKRRRASETG</sequence>
<evidence type="ECO:0000313" key="2">
    <source>
        <dbReference type="EMBL" id="GAA4687908.1"/>
    </source>
</evidence>
<protein>
    <recommendedName>
        <fullName evidence="4">HEPN domain-containing protein</fullName>
    </recommendedName>
</protein>
<accession>A0ABP8WE38</accession>
<feature type="region of interest" description="Disordered" evidence="1">
    <location>
        <begin position="128"/>
        <end position="158"/>
    </location>
</feature>
<evidence type="ECO:0000313" key="3">
    <source>
        <dbReference type="Proteomes" id="UP001500325"/>
    </source>
</evidence>
<keyword evidence="3" id="KW-1185">Reference proteome</keyword>
<evidence type="ECO:0000256" key="1">
    <source>
        <dbReference type="SAM" id="MobiDB-lite"/>
    </source>
</evidence>
<dbReference type="Proteomes" id="UP001500325">
    <property type="component" value="Unassembled WGS sequence"/>
</dbReference>
<reference evidence="3" key="1">
    <citation type="journal article" date="2019" name="Int. J. Syst. Evol. Microbiol.">
        <title>The Global Catalogue of Microorganisms (GCM) 10K type strain sequencing project: providing services to taxonomists for standard genome sequencing and annotation.</title>
        <authorList>
            <consortium name="The Broad Institute Genomics Platform"/>
            <consortium name="The Broad Institute Genome Sequencing Center for Infectious Disease"/>
            <person name="Wu L."/>
            <person name="Ma J."/>
        </authorList>
    </citation>
    <scope>NUCLEOTIDE SEQUENCE [LARGE SCALE GENOMIC DNA]</scope>
    <source>
        <strain evidence="3">JCM 18055</strain>
    </source>
</reference>
<organism evidence="2 3">
    <name type="scientific">Pseudonocardia yuanmonensis</name>
    <dbReference type="NCBI Taxonomy" id="1095914"/>
    <lineage>
        <taxon>Bacteria</taxon>
        <taxon>Bacillati</taxon>
        <taxon>Actinomycetota</taxon>
        <taxon>Actinomycetes</taxon>
        <taxon>Pseudonocardiales</taxon>
        <taxon>Pseudonocardiaceae</taxon>
        <taxon>Pseudonocardia</taxon>
    </lineage>
</organism>
<gene>
    <name evidence="2" type="ORF">GCM10023215_24660</name>
</gene>
<comment type="caution">
    <text evidence="2">The sequence shown here is derived from an EMBL/GenBank/DDBJ whole genome shotgun (WGS) entry which is preliminary data.</text>
</comment>
<dbReference type="RefSeq" id="WP_345380563.1">
    <property type="nucleotide sequence ID" value="NZ_BAABIC010000007.1"/>
</dbReference>
<dbReference type="EMBL" id="BAABIC010000007">
    <property type="protein sequence ID" value="GAA4687908.1"/>
    <property type="molecule type" value="Genomic_DNA"/>
</dbReference>
<feature type="compositionally biased region" description="Basic residues" evidence="1">
    <location>
        <begin position="144"/>
        <end position="158"/>
    </location>
</feature>
<name>A0ABP8WE38_9PSEU</name>